<sequence>MEEVEPGPKPAPRFVVPISSPGELVEGQPAHFEATIEPIDDPDMKIIWCLNGAPIADSSRMKMINDFGWVIMDINQAEVRDTGDWTCIAKNAAGEAQCTAPLKVTGKESILLDPLNPQSLDRIREIEAERPAAPEAPDRVFPAPVFTAPLSVHGAVEEAGSAHLEAQFTPIDDPNVKNEQKARAVEELEEILHRRPEEVTEELK</sequence>
<dbReference type="SUPFAM" id="SSF48726">
    <property type="entry name" value="Immunoglobulin"/>
    <property type="match status" value="1"/>
</dbReference>
<protein>
    <submittedName>
        <fullName evidence="2">Immunoglobulin I-set domain protein</fullName>
    </submittedName>
</protein>
<dbReference type="PANTHER" id="PTHR47633:SF4">
    <property type="entry name" value="MYOPALLADIN ISOFORM X1"/>
    <property type="match status" value="1"/>
</dbReference>
<evidence type="ECO:0000313" key="2">
    <source>
        <dbReference type="EMBL" id="KIH42211.1"/>
    </source>
</evidence>
<dbReference type="AlphaFoldDB" id="A0A0C2FAW4"/>
<gene>
    <name evidence="2" type="ORF">ANCDUO_27806</name>
</gene>
<organism evidence="2 3">
    <name type="scientific">Ancylostoma duodenale</name>
    <dbReference type="NCBI Taxonomy" id="51022"/>
    <lineage>
        <taxon>Eukaryota</taxon>
        <taxon>Metazoa</taxon>
        <taxon>Ecdysozoa</taxon>
        <taxon>Nematoda</taxon>
        <taxon>Chromadorea</taxon>
        <taxon>Rhabditida</taxon>
        <taxon>Rhabditina</taxon>
        <taxon>Rhabditomorpha</taxon>
        <taxon>Strongyloidea</taxon>
        <taxon>Ancylostomatidae</taxon>
        <taxon>Ancylostomatinae</taxon>
        <taxon>Ancylostoma</taxon>
    </lineage>
</organism>
<feature type="non-terminal residue" evidence="2">
    <location>
        <position position="204"/>
    </location>
</feature>
<dbReference type="Proteomes" id="UP000054047">
    <property type="component" value="Unassembled WGS sequence"/>
</dbReference>
<dbReference type="InterPro" id="IPR013783">
    <property type="entry name" value="Ig-like_fold"/>
</dbReference>
<feature type="domain" description="Ig-like" evidence="1">
    <location>
        <begin position="12"/>
        <end position="105"/>
    </location>
</feature>
<dbReference type="Pfam" id="PF07679">
    <property type="entry name" value="I-set"/>
    <property type="match status" value="1"/>
</dbReference>
<evidence type="ECO:0000259" key="1">
    <source>
        <dbReference type="PROSITE" id="PS50835"/>
    </source>
</evidence>
<dbReference type="EMBL" id="KN796037">
    <property type="protein sequence ID" value="KIH42211.1"/>
    <property type="molecule type" value="Genomic_DNA"/>
</dbReference>
<dbReference type="PROSITE" id="PS50835">
    <property type="entry name" value="IG_LIKE"/>
    <property type="match status" value="1"/>
</dbReference>
<keyword evidence="3" id="KW-1185">Reference proteome</keyword>
<dbReference type="InterPro" id="IPR036179">
    <property type="entry name" value="Ig-like_dom_sf"/>
</dbReference>
<name>A0A0C2FAW4_9BILA</name>
<dbReference type="Gene3D" id="2.60.40.10">
    <property type="entry name" value="Immunoglobulins"/>
    <property type="match status" value="1"/>
</dbReference>
<proteinExistence type="predicted"/>
<dbReference type="PANTHER" id="PTHR47633">
    <property type="entry name" value="IMMUNOGLOBULIN"/>
    <property type="match status" value="1"/>
</dbReference>
<dbReference type="OrthoDB" id="6612025at2759"/>
<dbReference type="InterPro" id="IPR013098">
    <property type="entry name" value="Ig_I-set"/>
</dbReference>
<evidence type="ECO:0000313" key="3">
    <source>
        <dbReference type="Proteomes" id="UP000054047"/>
    </source>
</evidence>
<dbReference type="InterPro" id="IPR007110">
    <property type="entry name" value="Ig-like_dom"/>
</dbReference>
<dbReference type="FunFam" id="2.60.40.10:FF:000119">
    <property type="entry name" value="Sallimus, isoform P"/>
    <property type="match status" value="1"/>
</dbReference>
<accession>A0A0C2FAW4</accession>
<reference evidence="2 3" key="1">
    <citation type="submission" date="2013-12" db="EMBL/GenBank/DDBJ databases">
        <title>Draft genome of the parsitic nematode Ancylostoma duodenale.</title>
        <authorList>
            <person name="Mitreva M."/>
        </authorList>
    </citation>
    <scope>NUCLEOTIDE SEQUENCE [LARGE SCALE GENOMIC DNA]</scope>
    <source>
        <strain evidence="2 3">Zhejiang</strain>
    </source>
</reference>